<evidence type="ECO:0000313" key="9">
    <source>
        <dbReference type="Proteomes" id="UP000438429"/>
    </source>
</evidence>
<feature type="signal peptide" evidence="6">
    <location>
        <begin position="1"/>
        <end position="36"/>
    </location>
</feature>
<dbReference type="PROSITE" id="PS51041">
    <property type="entry name" value="EMI"/>
    <property type="match status" value="1"/>
</dbReference>
<dbReference type="PROSITE" id="PS51257">
    <property type="entry name" value="PROKAR_LIPOPROTEIN"/>
    <property type="match status" value="1"/>
</dbReference>
<keyword evidence="3" id="KW-0272">Extracellular matrix</keyword>
<evidence type="ECO:0000259" key="7">
    <source>
        <dbReference type="PROSITE" id="PS51041"/>
    </source>
</evidence>
<dbReference type="Pfam" id="PF07546">
    <property type="entry name" value="EMI"/>
    <property type="match status" value="1"/>
</dbReference>
<feature type="chain" id="PRO_5025415240" description="EMI domain-containing protein" evidence="6">
    <location>
        <begin position="37"/>
        <end position="378"/>
    </location>
</feature>
<dbReference type="EMBL" id="VEVO01000012">
    <property type="protein sequence ID" value="KAF0033862.1"/>
    <property type="molecule type" value="Genomic_DNA"/>
</dbReference>
<feature type="domain" description="EMI" evidence="7">
    <location>
        <begin position="67"/>
        <end position="140"/>
    </location>
</feature>
<protein>
    <recommendedName>
        <fullName evidence="7">EMI domain-containing protein</fullName>
    </recommendedName>
</protein>
<evidence type="ECO:0000256" key="3">
    <source>
        <dbReference type="ARBA" id="ARBA00022530"/>
    </source>
</evidence>
<keyword evidence="2" id="KW-0964">Secreted</keyword>
<evidence type="ECO:0000256" key="6">
    <source>
        <dbReference type="SAM" id="SignalP"/>
    </source>
</evidence>
<evidence type="ECO:0000256" key="2">
    <source>
        <dbReference type="ARBA" id="ARBA00022525"/>
    </source>
</evidence>
<name>A0A6A4SUV0_SCOMX</name>
<keyword evidence="5" id="KW-1015">Disulfide bond</keyword>
<comment type="caution">
    <text evidence="8">The sequence shown here is derived from an EMBL/GenBank/DDBJ whole genome shotgun (WGS) entry which is preliminary data.</text>
</comment>
<evidence type="ECO:0000256" key="1">
    <source>
        <dbReference type="ARBA" id="ARBA00004498"/>
    </source>
</evidence>
<dbReference type="PANTHER" id="PTHR15427">
    <property type="entry name" value="EMILIN ELASTIN MICROFIBRIL INTERFACE-LOCATED PROTEIN ELASTIN MICROFIBRIL INTERFACER"/>
    <property type="match status" value="1"/>
</dbReference>
<evidence type="ECO:0000313" key="8">
    <source>
        <dbReference type="EMBL" id="KAF0033862.1"/>
    </source>
</evidence>
<reference evidence="8 9" key="1">
    <citation type="submission" date="2019-06" db="EMBL/GenBank/DDBJ databases">
        <title>Draft genomes of female and male turbot (Scophthalmus maximus).</title>
        <authorList>
            <person name="Xu H."/>
            <person name="Xu X.-W."/>
            <person name="Shao C."/>
            <person name="Chen S."/>
        </authorList>
    </citation>
    <scope>NUCLEOTIDE SEQUENCE [LARGE SCALE GENOMIC DNA]</scope>
    <source>
        <strain evidence="8">Ysfricsl-2016a</strain>
        <tissue evidence="8">Blood</tissue>
    </source>
</reference>
<dbReference type="InterPro" id="IPR011489">
    <property type="entry name" value="EMI_domain"/>
</dbReference>
<gene>
    <name evidence="8" type="ORF">F2P81_013928</name>
</gene>
<sequence>MPREMRARRRGSVSALCGRTWLWTALLLWLAACVDGTWRTGLYKTYSVGTQLSRDQTAASHTSVYQKRNWCPHTVTKTVTCQVQNGTVLQRVYQTCRWPQGCTGGSYRTVVRPSYKVVYRTVTSLEWKCCPGFSGAACEEGRVILYSLKKRDCLNCSRITALSDRLNSLEAKVLRVKRGEMGFLAERGSQGLGGCQVPVGLAERAGQGAHLEPLDQRDPQDQQVPVVHRDSQERGVYQARLGLQGLQHLPVPTSQTQTTLEEKTLSSPTLSMTHEVYQFQDLRAPLGLSGPLGYPGERGFRGESDVSLQMFHDLQADLELLARRVTLLEAIIWPEPDLGSGDGPFGTASPSFYRDKRAGALPYRLASPLSSDTKVRGK</sequence>
<dbReference type="AlphaFoldDB" id="A0A6A4SUV0"/>
<evidence type="ECO:0000256" key="4">
    <source>
        <dbReference type="ARBA" id="ARBA00022729"/>
    </source>
</evidence>
<dbReference type="InterPro" id="IPR050392">
    <property type="entry name" value="Collagen/C1q_domain"/>
</dbReference>
<proteinExistence type="predicted"/>
<organism evidence="8 9">
    <name type="scientific">Scophthalmus maximus</name>
    <name type="common">Turbot</name>
    <name type="synonym">Psetta maxima</name>
    <dbReference type="NCBI Taxonomy" id="52904"/>
    <lineage>
        <taxon>Eukaryota</taxon>
        <taxon>Metazoa</taxon>
        <taxon>Chordata</taxon>
        <taxon>Craniata</taxon>
        <taxon>Vertebrata</taxon>
        <taxon>Euteleostomi</taxon>
        <taxon>Actinopterygii</taxon>
        <taxon>Neopterygii</taxon>
        <taxon>Teleostei</taxon>
        <taxon>Neoteleostei</taxon>
        <taxon>Acanthomorphata</taxon>
        <taxon>Carangaria</taxon>
        <taxon>Pleuronectiformes</taxon>
        <taxon>Pleuronectoidei</taxon>
        <taxon>Scophthalmidae</taxon>
        <taxon>Scophthalmus</taxon>
    </lineage>
</organism>
<accession>A0A6A4SUV0</accession>
<dbReference type="GO" id="GO:0005576">
    <property type="term" value="C:extracellular region"/>
    <property type="evidence" value="ECO:0007669"/>
    <property type="project" value="UniProtKB-SubCell"/>
</dbReference>
<evidence type="ECO:0000256" key="5">
    <source>
        <dbReference type="ARBA" id="ARBA00023157"/>
    </source>
</evidence>
<keyword evidence="4 6" id="KW-0732">Signal</keyword>
<comment type="subcellular location">
    <subcellularLocation>
        <location evidence="1">Secreted</location>
        <location evidence="1">Extracellular space</location>
        <location evidence="1">Extracellular matrix</location>
    </subcellularLocation>
</comment>
<dbReference type="Proteomes" id="UP000438429">
    <property type="component" value="Unassembled WGS sequence"/>
</dbReference>
<dbReference type="PANTHER" id="PTHR15427:SF23">
    <property type="entry name" value="EMI DOMAIN-CONTAINING PROTEIN 1"/>
    <property type="match status" value="1"/>
</dbReference>